<organism evidence="8 9">
    <name type="scientific">Paralysiella testudinis</name>
    <dbReference type="NCBI Taxonomy" id="2809020"/>
    <lineage>
        <taxon>Bacteria</taxon>
        <taxon>Pseudomonadati</taxon>
        <taxon>Pseudomonadota</taxon>
        <taxon>Betaproteobacteria</taxon>
        <taxon>Neisseriales</taxon>
        <taxon>Neisseriaceae</taxon>
        <taxon>Paralysiella</taxon>
    </lineage>
</organism>
<dbReference type="Gene3D" id="3.40.630.30">
    <property type="match status" value="1"/>
</dbReference>
<dbReference type="PROSITE" id="PS50975">
    <property type="entry name" value="ATP_GRASP"/>
    <property type="match status" value="1"/>
</dbReference>
<dbReference type="InterPro" id="IPR016181">
    <property type="entry name" value="Acyl_CoA_acyltransferase"/>
</dbReference>
<dbReference type="InterPro" id="IPR003781">
    <property type="entry name" value="CoA-bd"/>
</dbReference>
<dbReference type="GO" id="GO:0016747">
    <property type="term" value="F:acyltransferase activity, transferring groups other than amino-acyl groups"/>
    <property type="evidence" value="ECO:0007669"/>
    <property type="project" value="InterPro"/>
</dbReference>
<dbReference type="SMART" id="SM00881">
    <property type="entry name" value="CoA_binding"/>
    <property type="match status" value="1"/>
</dbReference>
<dbReference type="PANTHER" id="PTHR43334">
    <property type="entry name" value="ACETATE--COA LIGASE [ADP-FORMING]"/>
    <property type="match status" value="1"/>
</dbReference>
<evidence type="ECO:0000259" key="7">
    <source>
        <dbReference type="PROSITE" id="PS51186"/>
    </source>
</evidence>
<reference evidence="8" key="1">
    <citation type="submission" date="2021-02" db="EMBL/GenBank/DDBJ databases">
        <title>Neisseriaceae sp. 26B isolated from the cloaca of a Common Toad-headed Turtle (Mesoclemmys nasuta).</title>
        <authorList>
            <person name="Spergser J."/>
            <person name="Busse H.-J."/>
        </authorList>
    </citation>
    <scope>NUCLEOTIDE SEQUENCE</scope>
    <source>
        <strain evidence="8">26B</strain>
    </source>
</reference>
<dbReference type="InterPro" id="IPR043938">
    <property type="entry name" value="Ligase_CoA_dom"/>
</dbReference>
<name>A0A892ZL73_9NEIS</name>
<keyword evidence="3 5" id="KW-0067">ATP-binding</keyword>
<gene>
    <name evidence="8" type="ORF">JQU52_07505</name>
</gene>
<evidence type="ECO:0000313" key="8">
    <source>
        <dbReference type="EMBL" id="QRQ83190.1"/>
    </source>
</evidence>
<accession>A0A892ZL73</accession>
<dbReference type="InterPro" id="IPR000182">
    <property type="entry name" value="GNAT_dom"/>
</dbReference>
<dbReference type="Pfam" id="PF13549">
    <property type="entry name" value="ATP-grasp_5"/>
    <property type="match status" value="1"/>
</dbReference>
<dbReference type="PROSITE" id="PS51186">
    <property type="entry name" value="GNAT"/>
    <property type="match status" value="1"/>
</dbReference>
<comment type="similarity">
    <text evidence="4">In the N-terminal section; belongs to the acetate CoA ligase alpha subunit family.</text>
</comment>
<dbReference type="GO" id="GO:0046872">
    <property type="term" value="F:metal ion binding"/>
    <property type="evidence" value="ECO:0007669"/>
    <property type="project" value="InterPro"/>
</dbReference>
<dbReference type="Pfam" id="PF19045">
    <property type="entry name" value="Ligase_CoA_2"/>
    <property type="match status" value="1"/>
</dbReference>
<dbReference type="Gene3D" id="3.30.470.20">
    <property type="entry name" value="ATP-grasp fold, B domain"/>
    <property type="match status" value="1"/>
</dbReference>
<dbReference type="SUPFAM" id="SSF51735">
    <property type="entry name" value="NAD(P)-binding Rossmann-fold domains"/>
    <property type="match status" value="1"/>
</dbReference>
<feature type="domain" description="N-acetyltransferase" evidence="7">
    <location>
        <begin position="738"/>
        <end position="896"/>
    </location>
</feature>
<evidence type="ECO:0000256" key="2">
    <source>
        <dbReference type="ARBA" id="ARBA00022741"/>
    </source>
</evidence>
<dbReference type="InterPro" id="IPR051538">
    <property type="entry name" value="Acyl-CoA_Synth/Transferase"/>
</dbReference>
<dbReference type="InterPro" id="IPR032875">
    <property type="entry name" value="Succ_CoA_lig_flav_dom"/>
</dbReference>
<dbReference type="SUPFAM" id="SSF56059">
    <property type="entry name" value="Glutathione synthetase ATP-binding domain-like"/>
    <property type="match status" value="1"/>
</dbReference>
<protein>
    <submittedName>
        <fullName evidence="8">Bifunctional acetate--CoA ligase family protein/GNAT family N-acetyltransferase</fullName>
    </submittedName>
</protein>
<evidence type="ECO:0000256" key="1">
    <source>
        <dbReference type="ARBA" id="ARBA00022598"/>
    </source>
</evidence>
<keyword evidence="2 5" id="KW-0547">Nucleotide-binding</keyword>
<dbReference type="RefSeq" id="WP_230340484.1">
    <property type="nucleotide sequence ID" value="NZ_CP069798.1"/>
</dbReference>
<evidence type="ECO:0000256" key="5">
    <source>
        <dbReference type="PROSITE-ProRule" id="PRU00409"/>
    </source>
</evidence>
<dbReference type="InterPro" id="IPR036291">
    <property type="entry name" value="NAD(P)-bd_dom_sf"/>
</dbReference>
<dbReference type="Gene3D" id="3.40.50.261">
    <property type="entry name" value="Succinyl-CoA synthetase domains"/>
    <property type="match status" value="2"/>
</dbReference>
<dbReference type="FunFam" id="3.30.1490.20:FF:000020">
    <property type="entry name" value="Protein lysine acetyltransferase"/>
    <property type="match status" value="1"/>
</dbReference>
<dbReference type="PANTHER" id="PTHR43334:SF1">
    <property type="entry name" value="3-HYDROXYPROPIONATE--COA LIGASE [ADP-FORMING]"/>
    <property type="match status" value="1"/>
</dbReference>
<dbReference type="Pfam" id="PF13380">
    <property type="entry name" value="CoA_binding_2"/>
    <property type="match status" value="1"/>
</dbReference>
<sequence>MRPHPLHNLFAPKHIAVIGASDRSNSIGQRLLTNLLASSFNGKITPVNIRHKIVGGLTAYASVTQIPDPVDVAIVLTRIDSLETIFKECHKRGIRFVILVKTLENVHTQDRAILKKAVAKAKKLGVRVLGPSLLGLIRSNIGLNASIYTGKIHPGNLAVVSQSSALCTAMLDWAYSRDIGFSTVLSLGEKTWDVDFGEILDYLVNDRATHAILLHINQVSHGRQFMSALRAAARAKPVLVIKSGHDEDRVTGFTQASRALNSDDVFSSALARAGVLQVKSISQMFVAVKILAANYRSAGERLAIVCNGIGLGILAADTAHDEDVPLAKLSKTTMEALNAALPENWSHANPVDIIGDAGPLRFRTAVKLCLDDENVDGVLVLFSPQIGTDHLATAQMMVQLQSETNKPLLLSWLGDSKVQESRALFARSRRVHFNAPDQAIEVFKKLGAYHRNQKLLLQTPGPLTDNNLEPDFDTAHKLLSILKLSGERIIPENVSKQVLGLFGIHTNRTQLAQSEEAACEMANRMGYPVVLKIDSPDLFYKSDIDGVRLNIGSEAQVRETYRQIIDTAGQIRPPIRINGITVQPMFKQKHARELSISVTRDPIFGPVITLGAGGWAGNLQQQRAVALPPLNEMLVNDMIERTAISHTLGQFKNMPPVDFIALRHALLRISEMVCELPEIKELEIDPFIASPDGVMALDARIVLHEGKDTVPQRYGHMAIMPYPHFLETEATLKDGSQVFVRPMRPEDADMLQTFVTNMSDESRYNRFMSSIKQLSQTMLVRFTQLDYDREMALVMIKPHLGQEDEILAVSRYTTDPDMEVCEFAISVSDQWQGHGIGYIMMNLLFDAARHQGLKIMRGEILTANTGMQKLTRKLGFSVRKDPEDGSICLVEKPLLESAETTNPTKTQ</sequence>
<dbReference type="Pfam" id="PF13607">
    <property type="entry name" value="Succ_CoA_lig"/>
    <property type="match status" value="1"/>
</dbReference>
<dbReference type="KEGG" id="ptes:JQU52_07505"/>
<dbReference type="Pfam" id="PF13302">
    <property type="entry name" value="Acetyltransf_3"/>
    <property type="match status" value="1"/>
</dbReference>
<dbReference type="Gene3D" id="3.30.1490.20">
    <property type="entry name" value="ATP-grasp fold, A domain"/>
    <property type="match status" value="1"/>
</dbReference>
<dbReference type="Proteomes" id="UP000653156">
    <property type="component" value="Chromosome"/>
</dbReference>
<dbReference type="Gene3D" id="3.40.50.720">
    <property type="entry name" value="NAD(P)-binding Rossmann-like Domain"/>
    <property type="match status" value="1"/>
</dbReference>
<dbReference type="InterPro" id="IPR013815">
    <property type="entry name" value="ATP_grasp_subdomain_1"/>
</dbReference>
<dbReference type="InterPro" id="IPR016102">
    <property type="entry name" value="Succinyl-CoA_synth-like"/>
</dbReference>
<evidence type="ECO:0000259" key="6">
    <source>
        <dbReference type="PROSITE" id="PS50975"/>
    </source>
</evidence>
<dbReference type="SUPFAM" id="SSF55729">
    <property type="entry name" value="Acyl-CoA N-acyltransferases (Nat)"/>
    <property type="match status" value="1"/>
</dbReference>
<evidence type="ECO:0000256" key="3">
    <source>
        <dbReference type="ARBA" id="ARBA00022840"/>
    </source>
</evidence>
<feature type="domain" description="ATP-grasp" evidence="6">
    <location>
        <begin position="496"/>
        <end position="532"/>
    </location>
</feature>
<dbReference type="InterPro" id="IPR011761">
    <property type="entry name" value="ATP-grasp"/>
</dbReference>
<evidence type="ECO:0000313" key="9">
    <source>
        <dbReference type="Proteomes" id="UP000653156"/>
    </source>
</evidence>
<dbReference type="EMBL" id="CP069798">
    <property type="protein sequence ID" value="QRQ83190.1"/>
    <property type="molecule type" value="Genomic_DNA"/>
</dbReference>
<dbReference type="SUPFAM" id="SSF52210">
    <property type="entry name" value="Succinyl-CoA synthetase domains"/>
    <property type="match status" value="2"/>
</dbReference>
<keyword evidence="9" id="KW-1185">Reference proteome</keyword>
<dbReference type="CDD" id="cd04301">
    <property type="entry name" value="NAT_SF"/>
    <property type="match status" value="1"/>
</dbReference>
<dbReference type="GO" id="GO:0043758">
    <property type="term" value="F:acetate-CoA ligase (ADP-forming) activity"/>
    <property type="evidence" value="ECO:0007669"/>
    <property type="project" value="InterPro"/>
</dbReference>
<dbReference type="GO" id="GO:0005524">
    <property type="term" value="F:ATP binding"/>
    <property type="evidence" value="ECO:0007669"/>
    <property type="project" value="UniProtKB-UniRule"/>
</dbReference>
<evidence type="ECO:0000256" key="4">
    <source>
        <dbReference type="ARBA" id="ARBA00060888"/>
    </source>
</evidence>
<proteinExistence type="inferred from homology"/>
<keyword evidence="1 8" id="KW-0436">Ligase</keyword>
<dbReference type="AlphaFoldDB" id="A0A892ZL73"/>